<evidence type="ECO:0000313" key="1">
    <source>
        <dbReference type="EMBL" id="TDD94791.1"/>
    </source>
</evidence>
<sequence>MADVERTDGSHFAAANELSKAANIIRRAIESQPDAGRGRCSHDPVCPGRDFATAKGGDLTGSTYRGIGCGERRRAFD</sequence>
<dbReference type="Proteomes" id="UP000294513">
    <property type="component" value="Unassembled WGS sequence"/>
</dbReference>
<comment type="caution">
    <text evidence="1">The sequence shown here is derived from an EMBL/GenBank/DDBJ whole genome shotgun (WGS) entry which is preliminary data.</text>
</comment>
<dbReference type="RefSeq" id="WP_131889917.1">
    <property type="nucleotide sequence ID" value="NZ_SMKU01000017.1"/>
</dbReference>
<accession>A0A4R5C4Z7</accession>
<reference evidence="1 2" key="1">
    <citation type="submission" date="2019-03" db="EMBL/GenBank/DDBJ databases">
        <title>Draft genome sequences of novel Actinobacteria.</title>
        <authorList>
            <person name="Sahin N."/>
            <person name="Ay H."/>
            <person name="Saygin H."/>
        </authorList>
    </citation>
    <scope>NUCLEOTIDE SEQUENCE [LARGE SCALE GENOMIC DNA]</scope>
    <source>
        <strain evidence="1 2">H3C3</strain>
    </source>
</reference>
<protein>
    <submittedName>
        <fullName evidence="1">Uncharacterized protein</fullName>
    </submittedName>
</protein>
<evidence type="ECO:0000313" key="2">
    <source>
        <dbReference type="Proteomes" id="UP000294513"/>
    </source>
</evidence>
<keyword evidence="2" id="KW-1185">Reference proteome</keyword>
<dbReference type="EMBL" id="SMKU01000017">
    <property type="protein sequence ID" value="TDD94791.1"/>
    <property type="molecule type" value="Genomic_DNA"/>
</dbReference>
<name>A0A4R5C4Z7_9ACTN</name>
<dbReference type="AlphaFoldDB" id="A0A4R5C4Z7"/>
<gene>
    <name evidence="1" type="ORF">E1298_06390</name>
</gene>
<organism evidence="1 2">
    <name type="scientific">Actinomadura rubrisoli</name>
    <dbReference type="NCBI Taxonomy" id="2530368"/>
    <lineage>
        <taxon>Bacteria</taxon>
        <taxon>Bacillati</taxon>
        <taxon>Actinomycetota</taxon>
        <taxon>Actinomycetes</taxon>
        <taxon>Streptosporangiales</taxon>
        <taxon>Thermomonosporaceae</taxon>
        <taxon>Actinomadura</taxon>
    </lineage>
</organism>
<proteinExistence type="predicted"/>